<evidence type="ECO:0000313" key="1">
    <source>
        <dbReference type="EMBL" id="MBX7290830.1"/>
    </source>
</evidence>
<reference evidence="1 2" key="1">
    <citation type="submission" date="2021-08" db="EMBL/GenBank/DDBJ databases">
        <title>Genome sequence analysis of Clostridium chauvoei strains of European origin and evaluation of typing options for outbreak investigations.</title>
        <authorList>
            <person name="Abdel-Glil M."/>
            <person name="Thomas P."/>
            <person name="Seyboldt C."/>
        </authorList>
    </citation>
    <scope>NUCLEOTIDE SEQUENCE [LARGE SCALE GENOMIC DNA]</scope>
    <source>
        <strain evidence="1 2">S0260-09</strain>
    </source>
</reference>
<organism evidence="1 2">
    <name type="scientific">Clostridium chauvoei</name>
    <dbReference type="NCBI Taxonomy" id="46867"/>
    <lineage>
        <taxon>Bacteria</taxon>
        <taxon>Bacillati</taxon>
        <taxon>Bacillota</taxon>
        <taxon>Clostridia</taxon>
        <taxon>Eubacteriales</taxon>
        <taxon>Clostridiaceae</taxon>
        <taxon>Clostridium</taxon>
    </lineage>
</organism>
<dbReference type="EMBL" id="JAIFTX010000013">
    <property type="protein sequence ID" value="MBX7290830.1"/>
    <property type="molecule type" value="Genomic_DNA"/>
</dbReference>
<comment type="caution">
    <text evidence="1">The sequence shown here is derived from an EMBL/GenBank/DDBJ whole genome shotgun (WGS) entry which is preliminary data.</text>
</comment>
<dbReference type="RefSeq" id="WP_021876059.1">
    <property type="nucleotide sequence ID" value="NZ_CP018624.1"/>
</dbReference>
<dbReference type="KEGG" id="cchv:BTM20_09305"/>
<gene>
    <name evidence="1" type="ORF">K4H94_07215</name>
</gene>
<evidence type="ECO:0008006" key="3">
    <source>
        <dbReference type="Google" id="ProtNLM"/>
    </source>
</evidence>
<evidence type="ECO:0000313" key="2">
    <source>
        <dbReference type="Proteomes" id="UP000775179"/>
    </source>
</evidence>
<proteinExistence type="predicted"/>
<protein>
    <recommendedName>
        <fullName evidence="3">HEPN domain-containing protein</fullName>
    </recommendedName>
</protein>
<sequence length="65" mass="7726">MLSKEVIEFFKKSRELIDHSHSMEMATNYKKDKFNYALYGILLQQALKEIGNEDEFKQVYSNGIY</sequence>
<name>A0ABD4RI73_9CLOT</name>
<dbReference type="GeneID" id="66302068"/>
<dbReference type="Proteomes" id="UP000775179">
    <property type="component" value="Unassembled WGS sequence"/>
</dbReference>
<accession>A0ABD4RI73</accession>
<dbReference type="AlphaFoldDB" id="A0ABD4RI73"/>